<protein>
    <submittedName>
        <fullName evidence="2">Uncharacterized protein</fullName>
    </submittedName>
</protein>
<evidence type="ECO:0000313" key="2">
    <source>
        <dbReference type="EMBL" id="GAE83138.1"/>
    </source>
</evidence>
<keyword evidence="3" id="KW-1185">Reference proteome</keyword>
<dbReference type="AlphaFoldDB" id="W4UR85"/>
<feature type="chain" id="PRO_5004850205" evidence="1">
    <location>
        <begin position="19"/>
        <end position="90"/>
    </location>
</feature>
<name>W4UR85_9BACE</name>
<keyword evidence="1" id="KW-0732">Signal</keyword>
<evidence type="ECO:0000256" key="1">
    <source>
        <dbReference type="SAM" id="SignalP"/>
    </source>
</evidence>
<gene>
    <name evidence="2" type="ORF">JCM10512_1393</name>
</gene>
<accession>W4UR85</accession>
<dbReference type="Proteomes" id="UP000019131">
    <property type="component" value="Unassembled WGS sequence"/>
</dbReference>
<organism evidence="2 3">
    <name type="scientific">Bacteroides reticulotermitis JCM 10512</name>
    <dbReference type="NCBI Taxonomy" id="1445607"/>
    <lineage>
        <taxon>Bacteria</taxon>
        <taxon>Pseudomonadati</taxon>
        <taxon>Bacteroidota</taxon>
        <taxon>Bacteroidia</taxon>
        <taxon>Bacteroidales</taxon>
        <taxon>Bacteroidaceae</taxon>
        <taxon>Bacteroides</taxon>
    </lineage>
</organism>
<proteinExistence type="predicted"/>
<sequence>MLLIGFLSLWIYPSILSAQDVSGTWSGEIVLPTGNLPIVFHITSTPSGGYTTTVDSPNQGANGIETESTTLQDSILNIKIPLIQALYQAS</sequence>
<dbReference type="EMBL" id="BAIV01000007">
    <property type="protein sequence ID" value="GAE83138.1"/>
    <property type="molecule type" value="Genomic_DNA"/>
</dbReference>
<feature type="signal peptide" evidence="1">
    <location>
        <begin position="1"/>
        <end position="18"/>
    </location>
</feature>
<dbReference type="STRING" id="1445607.JCM10512_1393"/>
<reference evidence="2 3" key="1">
    <citation type="journal article" date="2014" name="Genome Announc.">
        <title>Draft Genome Sequence of Bacteroides reticulotermitis Strain JCM 10512T, Isolated from the Gut of a Termite.</title>
        <authorList>
            <person name="Yuki M."/>
            <person name="Oshima K."/>
            <person name="Suda W."/>
            <person name="Sakamoto M."/>
            <person name="Iida T."/>
            <person name="Hattori M."/>
            <person name="Ohkuma M."/>
        </authorList>
    </citation>
    <scope>NUCLEOTIDE SEQUENCE [LARGE SCALE GENOMIC DNA]</scope>
    <source>
        <strain evidence="2 3">JCM 10512</strain>
    </source>
</reference>
<comment type="caution">
    <text evidence="2">The sequence shown here is derived from an EMBL/GenBank/DDBJ whole genome shotgun (WGS) entry which is preliminary data.</text>
</comment>
<evidence type="ECO:0000313" key="3">
    <source>
        <dbReference type="Proteomes" id="UP000019131"/>
    </source>
</evidence>